<evidence type="ECO:0000313" key="3">
    <source>
        <dbReference type="WBParaSite" id="nRc.2.0.1.t29930-RA"/>
    </source>
</evidence>
<organism evidence="2 3">
    <name type="scientific">Romanomermis culicivorax</name>
    <name type="common">Nematode worm</name>
    <dbReference type="NCBI Taxonomy" id="13658"/>
    <lineage>
        <taxon>Eukaryota</taxon>
        <taxon>Metazoa</taxon>
        <taxon>Ecdysozoa</taxon>
        <taxon>Nematoda</taxon>
        <taxon>Enoplea</taxon>
        <taxon>Dorylaimia</taxon>
        <taxon>Mermithida</taxon>
        <taxon>Mermithoidea</taxon>
        <taxon>Mermithidae</taxon>
        <taxon>Romanomermis</taxon>
    </lineage>
</organism>
<dbReference type="Proteomes" id="UP000887565">
    <property type="component" value="Unplaced"/>
</dbReference>
<proteinExistence type="predicted"/>
<evidence type="ECO:0000256" key="1">
    <source>
        <dbReference type="SAM" id="MobiDB-lite"/>
    </source>
</evidence>
<evidence type="ECO:0000313" key="2">
    <source>
        <dbReference type="Proteomes" id="UP000887565"/>
    </source>
</evidence>
<dbReference type="AlphaFoldDB" id="A0A915JUA2"/>
<name>A0A915JUA2_ROMCU</name>
<feature type="region of interest" description="Disordered" evidence="1">
    <location>
        <begin position="65"/>
        <end position="88"/>
    </location>
</feature>
<sequence>MIAAAKKPSKLKPPPGIAVNMNAAMMHHGTVLKVNKHVRCTRQVFTKTRAGPASPVTTKVDGLYQPAAQRRRNSKTYGGPQKPAEGCVQGSTPAAASYGRGTCHVTGLWAEELGLVEAVHIAHLALFLYEARGLDNLSRLLQAYNTDRQLDGIPAIPAIPAAP</sequence>
<reference evidence="3" key="1">
    <citation type="submission" date="2022-11" db="UniProtKB">
        <authorList>
            <consortium name="WormBaseParasite"/>
        </authorList>
    </citation>
    <scope>IDENTIFICATION</scope>
</reference>
<protein>
    <submittedName>
        <fullName evidence="3">Uncharacterized protein</fullName>
    </submittedName>
</protein>
<accession>A0A915JUA2</accession>
<dbReference type="WBParaSite" id="nRc.2.0.1.t29930-RA">
    <property type="protein sequence ID" value="nRc.2.0.1.t29930-RA"/>
    <property type="gene ID" value="nRc.2.0.1.g29930"/>
</dbReference>
<keyword evidence="2" id="KW-1185">Reference proteome</keyword>